<evidence type="ECO:0000313" key="2">
    <source>
        <dbReference type="EMBL" id="QHT30614.1"/>
    </source>
</evidence>
<name>A0A6C0EN58_9ZZZZ</name>
<feature type="transmembrane region" description="Helical" evidence="1">
    <location>
        <begin position="90"/>
        <end position="108"/>
    </location>
</feature>
<organism evidence="2">
    <name type="scientific">viral metagenome</name>
    <dbReference type="NCBI Taxonomy" id="1070528"/>
    <lineage>
        <taxon>unclassified sequences</taxon>
        <taxon>metagenomes</taxon>
        <taxon>organismal metagenomes</taxon>
    </lineage>
</organism>
<evidence type="ECO:0000256" key="1">
    <source>
        <dbReference type="SAM" id="Phobius"/>
    </source>
</evidence>
<feature type="transmembrane region" description="Helical" evidence="1">
    <location>
        <begin position="26"/>
        <end position="46"/>
    </location>
</feature>
<feature type="transmembrane region" description="Helical" evidence="1">
    <location>
        <begin position="67"/>
        <end position="84"/>
    </location>
</feature>
<dbReference type="AlphaFoldDB" id="A0A6C0EN58"/>
<keyword evidence="1" id="KW-0812">Transmembrane</keyword>
<reference evidence="2" key="1">
    <citation type="journal article" date="2020" name="Nature">
        <title>Giant virus diversity and host interactions through global metagenomics.</title>
        <authorList>
            <person name="Schulz F."/>
            <person name="Roux S."/>
            <person name="Paez-Espino D."/>
            <person name="Jungbluth S."/>
            <person name="Walsh D.A."/>
            <person name="Denef V.J."/>
            <person name="McMahon K.D."/>
            <person name="Konstantinidis K.T."/>
            <person name="Eloe-Fadrosh E.A."/>
            <person name="Kyrpides N.C."/>
            <person name="Woyke T."/>
        </authorList>
    </citation>
    <scope>NUCLEOTIDE SEQUENCE</scope>
    <source>
        <strain evidence="2">GVMAG-M-3300009151-35</strain>
    </source>
</reference>
<dbReference type="EMBL" id="MN738903">
    <property type="protein sequence ID" value="QHT30614.1"/>
    <property type="molecule type" value="Genomic_DNA"/>
</dbReference>
<proteinExistence type="predicted"/>
<keyword evidence="1" id="KW-0472">Membrane</keyword>
<sequence length="118" mass="14268">MNLIIEALFIGLYTSLFSIFHIGYHLYLYLFIIGFFKHYLGYYLGLHDYYCNNNKNNKNKYIINDSILEGFYFIIIGNLIFKLFNYNKIISLFIIGFLIHIISDFINLHKLFKYYRCL</sequence>
<keyword evidence="1" id="KW-1133">Transmembrane helix</keyword>
<accession>A0A6C0EN58</accession>
<protein>
    <submittedName>
        <fullName evidence="2">Uncharacterized protein</fullName>
    </submittedName>
</protein>